<reference evidence="3 4" key="1">
    <citation type="journal article" date="2019" name="Genome Biol. Evol.">
        <title>Day and night: Metabolic profiles and evolutionary relationships of six axenic non-marine cyanobacteria.</title>
        <authorList>
            <person name="Will S.E."/>
            <person name="Henke P."/>
            <person name="Boedeker C."/>
            <person name="Huang S."/>
            <person name="Brinkmann H."/>
            <person name="Rohde M."/>
            <person name="Jarek M."/>
            <person name="Friedl T."/>
            <person name="Seufert S."/>
            <person name="Schumacher M."/>
            <person name="Overmann J."/>
            <person name="Neumann-Schaal M."/>
            <person name="Petersen J."/>
        </authorList>
    </citation>
    <scope>NUCLEOTIDE SEQUENCE [LARGE SCALE GENOMIC DNA]</scope>
    <source>
        <strain evidence="3 4">SAG 39.79</strain>
    </source>
</reference>
<dbReference type="GO" id="GO:0016758">
    <property type="term" value="F:hexosyltransferase activity"/>
    <property type="evidence" value="ECO:0007669"/>
    <property type="project" value="TreeGrafter"/>
</dbReference>
<accession>A0AB37UIB9</accession>
<keyword evidence="2 3" id="KW-0808">Transferase</keyword>
<evidence type="ECO:0000313" key="4">
    <source>
        <dbReference type="Proteomes" id="UP000282574"/>
    </source>
</evidence>
<gene>
    <name evidence="3" type="ORF">DSM107010_35250</name>
</gene>
<evidence type="ECO:0000313" key="3">
    <source>
        <dbReference type="EMBL" id="RUT11131.1"/>
    </source>
</evidence>
<dbReference type="Proteomes" id="UP000282574">
    <property type="component" value="Unassembled WGS sequence"/>
</dbReference>
<keyword evidence="1" id="KW-0328">Glycosyltransferase</keyword>
<dbReference type="NCBIfam" id="TIGR00696">
    <property type="entry name" value="wecG_tagA_cpsF"/>
    <property type="match status" value="1"/>
</dbReference>
<dbReference type="AlphaFoldDB" id="A0AB37UIB9"/>
<dbReference type="Pfam" id="PF03808">
    <property type="entry name" value="Glyco_tran_WecG"/>
    <property type="match status" value="1"/>
</dbReference>
<dbReference type="EMBL" id="RSCK01000030">
    <property type="protein sequence ID" value="RUT11131.1"/>
    <property type="molecule type" value="Genomic_DNA"/>
</dbReference>
<sequence>MRFDTTNKVEAVELIQPIASDFPGLAITQSFHTPVNKSELEVIPAEIPQIRICVIGSPITIAPFDRQIEMMLEWASSRASRFVCVANVHMLAEAYWHPEFHAVLNRADLITPDGMPLVWMMKLMGAQHQNRVAGLDIMLSICQQASQRQIKVFFLGSEASILKQMRKHLERDFRALEIAGMEPLPFRPLTRAEDAAVIQKIHDSGAGIVFLALGCPKQEYWMDRHKDKIHAVMIGVGGVFPVYAGIHKRAPLWMRNFGLEWFYRLIQEPRRLWKRYTTTMPLFIWLALKQLLTQGARSSDQ</sequence>
<dbReference type="PANTHER" id="PTHR34136:SF1">
    <property type="entry name" value="UDP-N-ACETYL-D-MANNOSAMINURONIC ACID TRANSFERASE"/>
    <property type="match status" value="1"/>
</dbReference>
<dbReference type="PANTHER" id="PTHR34136">
    <property type="match status" value="1"/>
</dbReference>
<name>A0AB37UIB9_9CYAN</name>
<dbReference type="CDD" id="cd06533">
    <property type="entry name" value="Glyco_transf_WecG_TagA"/>
    <property type="match status" value="1"/>
</dbReference>
<evidence type="ECO:0000256" key="2">
    <source>
        <dbReference type="ARBA" id="ARBA00022679"/>
    </source>
</evidence>
<keyword evidence="4" id="KW-1185">Reference proteome</keyword>
<organism evidence="3 4">
    <name type="scientific">Chroococcidiopsis cubana SAG 39.79</name>
    <dbReference type="NCBI Taxonomy" id="388085"/>
    <lineage>
        <taxon>Bacteria</taxon>
        <taxon>Bacillati</taxon>
        <taxon>Cyanobacteriota</taxon>
        <taxon>Cyanophyceae</taxon>
        <taxon>Chroococcidiopsidales</taxon>
        <taxon>Chroococcidiopsidaceae</taxon>
        <taxon>Chroococcidiopsis</taxon>
    </lineage>
</organism>
<evidence type="ECO:0000256" key="1">
    <source>
        <dbReference type="ARBA" id="ARBA00022676"/>
    </source>
</evidence>
<protein>
    <submittedName>
        <fullName evidence="3">UDP-N-acetyl-D-mannosaminuronic acid transferase</fullName>
    </submittedName>
</protein>
<dbReference type="InterPro" id="IPR004629">
    <property type="entry name" value="WecG_TagA_CpsF"/>
</dbReference>
<dbReference type="RefSeq" id="WP_181246308.1">
    <property type="nucleotide sequence ID" value="NZ_JAVKZF010000002.1"/>
</dbReference>
<comment type="caution">
    <text evidence="3">The sequence shown here is derived from an EMBL/GenBank/DDBJ whole genome shotgun (WGS) entry which is preliminary data.</text>
</comment>
<proteinExistence type="predicted"/>